<dbReference type="OrthoDB" id="5408296at2759"/>
<evidence type="ECO:0000256" key="1">
    <source>
        <dbReference type="SAM" id="MobiDB-lite"/>
    </source>
</evidence>
<protein>
    <submittedName>
        <fullName evidence="2">Uncharacterized protein</fullName>
    </submittedName>
</protein>
<proteinExistence type="predicted"/>
<comment type="caution">
    <text evidence="2">The sequence shown here is derived from an EMBL/GenBank/DDBJ whole genome shotgun (WGS) entry which is preliminary data.</text>
</comment>
<organism evidence="2 3">
    <name type="scientific">Ophiocordyceps australis</name>
    <dbReference type="NCBI Taxonomy" id="1399860"/>
    <lineage>
        <taxon>Eukaryota</taxon>
        <taxon>Fungi</taxon>
        <taxon>Dikarya</taxon>
        <taxon>Ascomycota</taxon>
        <taxon>Pezizomycotina</taxon>
        <taxon>Sordariomycetes</taxon>
        <taxon>Hypocreomycetidae</taxon>
        <taxon>Hypocreales</taxon>
        <taxon>Ophiocordycipitaceae</taxon>
        <taxon>Ophiocordyceps</taxon>
    </lineage>
</organism>
<reference evidence="2 3" key="1">
    <citation type="submission" date="2017-06" db="EMBL/GenBank/DDBJ databases">
        <title>Ant-infecting Ophiocordyceps genomes reveal a high diversity of potential behavioral manipulation genes and a possible major role for enterotoxins.</title>
        <authorList>
            <person name="De Bekker C."/>
            <person name="Evans H.C."/>
            <person name="Brachmann A."/>
            <person name="Hughes D.P."/>
        </authorList>
    </citation>
    <scope>NUCLEOTIDE SEQUENCE [LARGE SCALE GENOMIC DNA]</scope>
    <source>
        <strain evidence="2 3">1348a</strain>
    </source>
</reference>
<feature type="compositionally biased region" description="Basic and acidic residues" evidence="1">
    <location>
        <begin position="299"/>
        <end position="314"/>
    </location>
</feature>
<dbReference type="Proteomes" id="UP000224854">
    <property type="component" value="Unassembled WGS sequence"/>
</dbReference>
<feature type="region of interest" description="Disordered" evidence="1">
    <location>
        <begin position="87"/>
        <end position="153"/>
    </location>
</feature>
<dbReference type="AlphaFoldDB" id="A0A2C5ZSZ1"/>
<dbReference type="EMBL" id="NJEU01000057">
    <property type="protein sequence ID" value="PHH82471.1"/>
    <property type="molecule type" value="Genomic_DNA"/>
</dbReference>
<evidence type="ECO:0000313" key="2">
    <source>
        <dbReference type="EMBL" id="PHH82471.1"/>
    </source>
</evidence>
<accession>A0A2C5ZSZ1</accession>
<gene>
    <name evidence="2" type="ORF">CDD82_5884</name>
</gene>
<feature type="region of interest" description="Disordered" evidence="1">
    <location>
        <begin position="287"/>
        <end position="314"/>
    </location>
</feature>
<sequence>MTEWHLPTYDARNENKYYYKLHSLNVYFWTHQDALQFVNGVRRVLPPSQVDVLDEPVPWPRPAAVSSVVQQLESLAVSDARYQYAATTTSAPEGSGTLGLPLPPPPPCQPGPTTAAAPTSFAPMAYNPAAPAAPETVRPREKTPPPDENSPDPLALAMAHDDQGQALGRGPAFHMLAPVAGAPATAAPPVMDSPSHQDQVLQRAATMPTQLQMQPRVAPLGISNPYDLAASGTPSNVACWQQPGMQHTPPVTCAPPSSYLHSSQQGPMQQLSQDYSIHHQVYRPTEAAMGPRALPHGQTKQESRGRLEENAAKFERSVTGMLRKIEKKFG</sequence>
<evidence type="ECO:0000313" key="3">
    <source>
        <dbReference type="Proteomes" id="UP000224854"/>
    </source>
</evidence>
<name>A0A2C5ZSZ1_9HYPO</name>
<feature type="compositionally biased region" description="Low complexity" evidence="1">
    <location>
        <begin position="111"/>
        <end position="134"/>
    </location>
</feature>
<feature type="compositionally biased region" description="Pro residues" evidence="1">
    <location>
        <begin position="101"/>
        <end position="110"/>
    </location>
</feature>
<keyword evidence="3" id="KW-1185">Reference proteome</keyword>